<dbReference type="RefSeq" id="WP_179848789.1">
    <property type="nucleotide sequence ID" value="NZ_JACCBA010000001.1"/>
</dbReference>
<sequence length="47" mass="4939">MAAPPAPARRPTARAVPHADAEGERLRHLLVVPARPGGGREPAPDRP</sequence>
<dbReference type="Proteomes" id="UP000529783">
    <property type="component" value="Unassembled WGS sequence"/>
</dbReference>
<accession>A0A7Y9JKR6</accession>
<organism evidence="2 3">
    <name type="scientific">Actinomadura luteofluorescens</name>
    <dbReference type="NCBI Taxonomy" id="46163"/>
    <lineage>
        <taxon>Bacteria</taxon>
        <taxon>Bacillati</taxon>
        <taxon>Actinomycetota</taxon>
        <taxon>Actinomycetes</taxon>
        <taxon>Streptosporangiales</taxon>
        <taxon>Thermomonosporaceae</taxon>
        <taxon>Actinomadura</taxon>
    </lineage>
</organism>
<dbReference type="EMBL" id="JACCBA010000001">
    <property type="protein sequence ID" value="NYD52615.1"/>
    <property type="molecule type" value="Genomic_DNA"/>
</dbReference>
<comment type="caution">
    <text evidence="2">The sequence shown here is derived from an EMBL/GenBank/DDBJ whole genome shotgun (WGS) entry which is preliminary data.</text>
</comment>
<feature type="region of interest" description="Disordered" evidence="1">
    <location>
        <begin position="1"/>
        <end position="25"/>
    </location>
</feature>
<keyword evidence="3" id="KW-1185">Reference proteome</keyword>
<evidence type="ECO:0000256" key="1">
    <source>
        <dbReference type="SAM" id="MobiDB-lite"/>
    </source>
</evidence>
<name>A0A7Y9JKR6_9ACTN</name>
<dbReference type="AlphaFoldDB" id="A0A7Y9JKR6"/>
<evidence type="ECO:0000313" key="3">
    <source>
        <dbReference type="Proteomes" id="UP000529783"/>
    </source>
</evidence>
<proteinExistence type="predicted"/>
<gene>
    <name evidence="2" type="ORF">BJY14_008598</name>
</gene>
<reference evidence="2 3" key="1">
    <citation type="submission" date="2020-07" db="EMBL/GenBank/DDBJ databases">
        <title>Sequencing the genomes of 1000 actinobacteria strains.</title>
        <authorList>
            <person name="Klenk H.-P."/>
        </authorList>
    </citation>
    <scope>NUCLEOTIDE SEQUENCE [LARGE SCALE GENOMIC DNA]</scope>
    <source>
        <strain evidence="2 3">DSM 40398</strain>
    </source>
</reference>
<evidence type="ECO:0000313" key="2">
    <source>
        <dbReference type="EMBL" id="NYD52615.1"/>
    </source>
</evidence>
<protein>
    <submittedName>
        <fullName evidence="2">Uncharacterized protein</fullName>
    </submittedName>
</protein>